<proteinExistence type="predicted"/>
<evidence type="ECO:0000313" key="1">
    <source>
        <dbReference type="EMBL" id="ADV45462.1"/>
    </source>
</evidence>
<dbReference type="HOGENOM" id="CLU_2720835_0_0_7"/>
<organism evidence="1 2">
    <name type="scientific">Nitratifractor salsuginis (strain DSM 16511 / JCM 12458 / E9I37-1)</name>
    <dbReference type="NCBI Taxonomy" id="749222"/>
    <lineage>
        <taxon>Bacteria</taxon>
        <taxon>Pseudomonadati</taxon>
        <taxon>Campylobacterota</taxon>
        <taxon>Epsilonproteobacteria</taxon>
        <taxon>Campylobacterales</taxon>
        <taxon>Sulfurovaceae</taxon>
        <taxon>Nitratifractor</taxon>
    </lineage>
</organism>
<dbReference type="STRING" id="749222.Nitsa_0190"/>
<dbReference type="RefSeq" id="WP_013553159.1">
    <property type="nucleotide sequence ID" value="NC_014935.1"/>
</dbReference>
<reference evidence="1 2" key="1">
    <citation type="journal article" date="2011" name="Stand. Genomic Sci.">
        <title>Complete genome sequence of Nitratifractor salsuginis type strain (E9I37-1).</title>
        <authorList>
            <person name="Anderson I."/>
            <person name="Sikorski J."/>
            <person name="Zeytun A."/>
            <person name="Nolan M."/>
            <person name="Lapidus A."/>
            <person name="Lucas S."/>
            <person name="Hammon N."/>
            <person name="Deshpande S."/>
            <person name="Cheng J.F."/>
            <person name="Tapia R."/>
            <person name="Han C."/>
            <person name="Goodwin L."/>
            <person name="Pitluck S."/>
            <person name="Liolios K."/>
            <person name="Pagani I."/>
            <person name="Ivanova N."/>
            <person name="Huntemann M."/>
            <person name="Mavromatis K."/>
            <person name="Ovchinikova G."/>
            <person name="Pati A."/>
            <person name="Chen A."/>
            <person name="Palaniappan K."/>
            <person name="Land M."/>
            <person name="Hauser L."/>
            <person name="Brambilla E.M."/>
            <person name="Ngatchou-Djao O.D."/>
            <person name="Rohde M."/>
            <person name="Tindall B.J."/>
            <person name="Goker M."/>
            <person name="Detter J.C."/>
            <person name="Woyke T."/>
            <person name="Bristow J."/>
            <person name="Eisen J.A."/>
            <person name="Markowitz V."/>
            <person name="Hugenholtz P."/>
            <person name="Klenk H.P."/>
            <person name="Kyrpides N.C."/>
        </authorList>
    </citation>
    <scope>NUCLEOTIDE SEQUENCE [LARGE SCALE GENOMIC DNA]</scope>
    <source>
        <strain evidence="2">DSM 16511 / JCM 12458 / E9I37-1</strain>
    </source>
</reference>
<dbReference type="EMBL" id="CP002452">
    <property type="protein sequence ID" value="ADV45462.1"/>
    <property type="molecule type" value="Genomic_DNA"/>
</dbReference>
<accession>E6WZ12</accession>
<dbReference type="AlphaFoldDB" id="E6WZ12"/>
<dbReference type="KEGG" id="nsa:Nitsa_0190"/>
<dbReference type="OrthoDB" id="5334732at2"/>
<keyword evidence="2" id="KW-1185">Reference proteome</keyword>
<evidence type="ECO:0000313" key="2">
    <source>
        <dbReference type="Proteomes" id="UP000008633"/>
    </source>
</evidence>
<name>E6WZ12_NITSE</name>
<protein>
    <submittedName>
        <fullName evidence="1">Uncharacterized protein</fullName>
    </submittedName>
</protein>
<gene>
    <name evidence="1" type="ordered locus">Nitsa_0190</name>
</gene>
<dbReference type="Proteomes" id="UP000008633">
    <property type="component" value="Chromosome"/>
</dbReference>
<reference evidence="2" key="2">
    <citation type="submission" date="2011-01" db="EMBL/GenBank/DDBJ databases">
        <title>The complete genome of Nitratifractor salsuginis DSM 16511.</title>
        <authorList>
            <consortium name="US DOE Joint Genome Institute (JGI-PGF)"/>
            <person name="Lucas S."/>
            <person name="Copeland A."/>
            <person name="Lapidus A."/>
            <person name="Bruce D."/>
            <person name="Goodwin L."/>
            <person name="Pitluck S."/>
            <person name="Kyrpides N."/>
            <person name="Mavromatis K."/>
            <person name="Ivanova N."/>
            <person name="Mikhailova N."/>
            <person name="Zeytun A."/>
            <person name="Detter J.C."/>
            <person name="Tapia R."/>
            <person name="Han C."/>
            <person name="Land M."/>
            <person name="Hauser L."/>
            <person name="Markowitz V."/>
            <person name="Cheng J.-F."/>
            <person name="Hugenholtz P."/>
            <person name="Woyke T."/>
            <person name="Wu D."/>
            <person name="Tindall B."/>
            <person name="Schuetze A."/>
            <person name="Brambilla E."/>
            <person name="Klenk H.-P."/>
            <person name="Eisen J.A."/>
        </authorList>
    </citation>
    <scope>NUCLEOTIDE SEQUENCE [LARGE SCALE GENOMIC DNA]</scope>
    <source>
        <strain evidence="2">DSM 16511 / JCM 12458 / E9I37-1</strain>
    </source>
</reference>
<sequence>MNEATLLKTLRLRRDTFEALAAIAEEQNRNFDSLCQEALDAWLQAYTEAQLRKEMEEEAQESTLGYDEFWDGVELD</sequence>